<keyword evidence="7" id="KW-0862">Zinc</keyword>
<keyword evidence="12" id="KW-1185">Reference proteome</keyword>
<accession>A0A0N4VDC0</accession>
<dbReference type="InterPro" id="IPR013083">
    <property type="entry name" value="Znf_RING/FYVE/PHD"/>
</dbReference>
<proteinExistence type="predicted"/>
<name>A0A0N4VDC0_ENTVE</name>
<dbReference type="GO" id="GO:0008270">
    <property type="term" value="F:zinc ion binding"/>
    <property type="evidence" value="ECO:0007669"/>
    <property type="project" value="UniProtKB-KW"/>
</dbReference>
<dbReference type="OrthoDB" id="9984778at2759"/>
<protein>
    <recommendedName>
        <fullName evidence="2">RING-type E3 ubiquitin transferase</fullName>
        <ecNumber evidence="2">2.3.2.27</ecNumber>
    </recommendedName>
</protein>
<sequence length="547" mass="58715">MASEDTLGVDPEHTIQMPHTPIFEGGGSQIVKMINSYLFGIPVLGRNIDTLATLGLFDQPIALDLHTIYLSLSNLFFHEYMLNPVEAINFGRLHAVNVMGIDEVNRHGLIQSHPPLSFVTGPTIAAGAAATASATSASAPTYTPVQIPGTIEPAFAQANSFAAPLVYPTTAYYPAAIPSPSPCTFLTAGSPITAVCHCVYAQPCALHHRPITYAPRSFPTLTGAVASVGLPPPTHTHVPPTSAALPLVQVPVLPSTVSPPIVRSSVMRSKRPAVHSSGPSSSVPSDPTGTVHVPKVRRVTSSDAASTTPSYPSAVGVSSREDDSLGGAASGSSATFCECRYRAATDCAPCLCHLHCRQHPTCTCTCPTASARREDELSNPVHEVLLSSRMAQVERERQATNAWFRRQAFAPGSLVGVDVVAPRVSPHPLVMFPRSYHHSLMELSMVLLQPHEAAVVVGTAPAQTAETLPVGATVDQIQRYSTKHKYVKDCSLPENEQERCTVCLMDFETEDEVRSLRCDHVFHVGCIDRWLVYNKKCPVCRLDLDKA</sequence>
<feature type="compositionally biased region" description="Low complexity" evidence="9">
    <location>
        <begin position="276"/>
        <end position="291"/>
    </location>
</feature>
<dbReference type="PANTHER" id="PTHR22937">
    <property type="entry name" value="E3 UBIQUITIN-PROTEIN LIGASE RNF165"/>
    <property type="match status" value="1"/>
</dbReference>
<keyword evidence="5 8" id="KW-0863">Zinc-finger</keyword>
<evidence type="ECO:0000256" key="4">
    <source>
        <dbReference type="ARBA" id="ARBA00022723"/>
    </source>
</evidence>
<dbReference type="EC" id="2.3.2.27" evidence="2"/>
<dbReference type="EMBL" id="UXUI01009252">
    <property type="protein sequence ID" value="VDD93330.1"/>
    <property type="molecule type" value="Genomic_DNA"/>
</dbReference>
<dbReference type="InterPro" id="IPR001841">
    <property type="entry name" value="Znf_RING"/>
</dbReference>
<evidence type="ECO:0000256" key="5">
    <source>
        <dbReference type="ARBA" id="ARBA00022771"/>
    </source>
</evidence>
<evidence type="ECO:0000313" key="13">
    <source>
        <dbReference type="WBParaSite" id="EVEC_0000859701-mRNA-1"/>
    </source>
</evidence>
<dbReference type="SMART" id="SM00184">
    <property type="entry name" value="RING"/>
    <property type="match status" value="1"/>
</dbReference>
<dbReference type="Pfam" id="PF13639">
    <property type="entry name" value="zf-RING_2"/>
    <property type="match status" value="1"/>
</dbReference>
<organism evidence="13">
    <name type="scientific">Enterobius vermicularis</name>
    <name type="common">Human pinworm</name>
    <dbReference type="NCBI Taxonomy" id="51028"/>
    <lineage>
        <taxon>Eukaryota</taxon>
        <taxon>Metazoa</taxon>
        <taxon>Ecdysozoa</taxon>
        <taxon>Nematoda</taxon>
        <taxon>Chromadorea</taxon>
        <taxon>Rhabditida</taxon>
        <taxon>Spirurina</taxon>
        <taxon>Oxyuridomorpha</taxon>
        <taxon>Oxyuroidea</taxon>
        <taxon>Oxyuridae</taxon>
        <taxon>Enterobius</taxon>
    </lineage>
</organism>
<dbReference type="PANTHER" id="PTHR22937:SF65">
    <property type="entry name" value="E3 UBIQUITIN-PROTEIN LIGASE ARK2C"/>
    <property type="match status" value="1"/>
</dbReference>
<evidence type="ECO:0000256" key="1">
    <source>
        <dbReference type="ARBA" id="ARBA00000900"/>
    </source>
</evidence>
<evidence type="ECO:0000259" key="10">
    <source>
        <dbReference type="PROSITE" id="PS50089"/>
    </source>
</evidence>
<evidence type="ECO:0000313" key="12">
    <source>
        <dbReference type="Proteomes" id="UP000274131"/>
    </source>
</evidence>
<reference evidence="13" key="1">
    <citation type="submission" date="2016-04" db="UniProtKB">
        <authorList>
            <consortium name="WormBaseParasite"/>
        </authorList>
    </citation>
    <scope>IDENTIFICATION</scope>
</reference>
<dbReference type="STRING" id="51028.A0A0N4VDC0"/>
<dbReference type="AlphaFoldDB" id="A0A0N4VDC0"/>
<evidence type="ECO:0000256" key="3">
    <source>
        <dbReference type="ARBA" id="ARBA00022679"/>
    </source>
</evidence>
<dbReference type="PROSITE" id="PS50089">
    <property type="entry name" value="ZF_RING_2"/>
    <property type="match status" value="1"/>
</dbReference>
<dbReference type="Gene3D" id="3.30.40.10">
    <property type="entry name" value="Zinc/RING finger domain, C3HC4 (zinc finger)"/>
    <property type="match status" value="1"/>
</dbReference>
<comment type="catalytic activity">
    <reaction evidence="1">
        <text>S-ubiquitinyl-[E2 ubiquitin-conjugating enzyme]-L-cysteine + [acceptor protein]-L-lysine = [E2 ubiquitin-conjugating enzyme]-L-cysteine + N(6)-ubiquitinyl-[acceptor protein]-L-lysine.</text>
        <dbReference type="EC" id="2.3.2.27"/>
    </reaction>
</comment>
<feature type="compositionally biased region" description="Polar residues" evidence="9">
    <location>
        <begin position="299"/>
        <end position="311"/>
    </location>
</feature>
<gene>
    <name evidence="11" type="ORF">EVEC_LOCUS8081</name>
</gene>
<dbReference type="InterPro" id="IPR045191">
    <property type="entry name" value="MBR1/2-like"/>
</dbReference>
<evidence type="ECO:0000313" key="11">
    <source>
        <dbReference type="EMBL" id="VDD93330.1"/>
    </source>
</evidence>
<reference evidence="11 12" key="2">
    <citation type="submission" date="2018-10" db="EMBL/GenBank/DDBJ databases">
        <authorList>
            <consortium name="Pathogen Informatics"/>
        </authorList>
    </citation>
    <scope>NUCLEOTIDE SEQUENCE [LARGE SCALE GENOMIC DNA]</scope>
</reference>
<evidence type="ECO:0000256" key="8">
    <source>
        <dbReference type="PROSITE-ProRule" id="PRU00175"/>
    </source>
</evidence>
<evidence type="ECO:0000256" key="9">
    <source>
        <dbReference type="SAM" id="MobiDB-lite"/>
    </source>
</evidence>
<evidence type="ECO:0000256" key="7">
    <source>
        <dbReference type="ARBA" id="ARBA00022833"/>
    </source>
</evidence>
<dbReference type="GO" id="GO:0061630">
    <property type="term" value="F:ubiquitin protein ligase activity"/>
    <property type="evidence" value="ECO:0007669"/>
    <property type="project" value="UniProtKB-EC"/>
</dbReference>
<keyword evidence="3" id="KW-0808">Transferase</keyword>
<evidence type="ECO:0000256" key="6">
    <source>
        <dbReference type="ARBA" id="ARBA00022786"/>
    </source>
</evidence>
<dbReference type="Proteomes" id="UP000274131">
    <property type="component" value="Unassembled WGS sequence"/>
</dbReference>
<feature type="region of interest" description="Disordered" evidence="9">
    <location>
        <begin position="263"/>
        <end position="325"/>
    </location>
</feature>
<keyword evidence="6" id="KW-0833">Ubl conjugation pathway</keyword>
<dbReference type="WBParaSite" id="EVEC_0000859701-mRNA-1">
    <property type="protein sequence ID" value="EVEC_0000859701-mRNA-1"/>
    <property type="gene ID" value="EVEC_0000859701"/>
</dbReference>
<feature type="domain" description="RING-type" evidence="10">
    <location>
        <begin position="500"/>
        <end position="541"/>
    </location>
</feature>
<dbReference type="SUPFAM" id="SSF57850">
    <property type="entry name" value="RING/U-box"/>
    <property type="match status" value="1"/>
</dbReference>
<keyword evidence="4" id="KW-0479">Metal-binding</keyword>
<evidence type="ECO:0000256" key="2">
    <source>
        <dbReference type="ARBA" id="ARBA00012483"/>
    </source>
</evidence>